<feature type="chain" id="PRO_5037760175" evidence="5">
    <location>
        <begin position="24"/>
        <end position="135"/>
    </location>
</feature>
<dbReference type="Pfam" id="PF13442">
    <property type="entry name" value="Cytochrome_CBB3"/>
    <property type="match status" value="1"/>
</dbReference>
<evidence type="ECO:0000313" key="7">
    <source>
        <dbReference type="EMBL" id="MBF2707850.1"/>
    </source>
</evidence>
<dbReference type="GO" id="GO:0009055">
    <property type="term" value="F:electron transfer activity"/>
    <property type="evidence" value="ECO:0007669"/>
    <property type="project" value="InterPro"/>
</dbReference>
<proteinExistence type="predicted"/>
<dbReference type="EMBL" id="JADHEC010000006">
    <property type="protein sequence ID" value="MBF2707850.1"/>
    <property type="molecule type" value="Genomic_DNA"/>
</dbReference>
<evidence type="ECO:0000256" key="5">
    <source>
        <dbReference type="SAM" id="SignalP"/>
    </source>
</evidence>
<dbReference type="RefSeq" id="WP_194311110.1">
    <property type="nucleotide sequence ID" value="NZ_JADHEC010000006.1"/>
</dbReference>
<accession>A0A930XTU2</accession>
<dbReference type="AlphaFoldDB" id="A0A930XTU2"/>
<evidence type="ECO:0000256" key="1">
    <source>
        <dbReference type="ARBA" id="ARBA00022617"/>
    </source>
</evidence>
<dbReference type="Gene3D" id="1.10.760.10">
    <property type="entry name" value="Cytochrome c-like domain"/>
    <property type="match status" value="1"/>
</dbReference>
<evidence type="ECO:0000256" key="2">
    <source>
        <dbReference type="ARBA" id="ARBA00022723"/>
    </source>
</evidence>
<dbReference type="InterPro" id="IPR036909">
    <property type="entry name" value="Cyt_c-like_dom_sf"/>
</dbReference>
<gene>
    <name evidence="7" type="ORF">IR213_04485</name>
</gene>
<name>A0A930XTU2_9FLAO</name>
<comment type="caution">
    <text evidence="7">The sequence shown here is derived from an EMBL/GenBank/DDBJ whole genome shotgun (WGS) entry which is preliminary data.</text>
</comment>
<feature type="domain" description="Cytochrome c" evidence="6">
    <location>
        <begin position="46"/>
        <end position="132"/>
    </location>
</feature>
<organism evidence="7 8">
    <name type="scientific">Flavobacterium soyangense</name>
    <dbReference type="NCBI Taxonomy" id="2023265"/>
    <lineage>
        <taxon>Bacteria</taxon>
        <taxon>Pseudomonadati</taxon>
        <taxon>Bacteroidota</taxon>
        <taxon>Flavobacteriia</taxon>
        <taxon>Flavobacteriales</taxon>
        <taxon>Flavobacteriaceae</taxon>
        <taxon>Flavobacterium</taxon>
    </lineage>
</organism>
<feature type="signal peptide" evidence="5">
    <location>
        <begin position="1"/>
        <end position="23"/>
    </location>
</feature>
<evidence type="ECO:0000256" key="3">
    <source>
        <dbReference type="ARBA" id="ARBA00023004"/>
    </source>
</evidence>
<dbReference type="GO" id="GO:0046872">
    <property type="term" value="F:metal ion binding"/>
    <property type="evidence" value="ECO:0007669"/>
    <property type="project" value="UniProtKB-KW"/>
</dbReference>
<evidence type="ECO:0000256" key="4">
    <source>
        <dbReference type="PROSITE-ProRule" id="PRU00433"/>
    </source>
</evidence>
<keyword evidence="5" id="KW-0732">Signal</keyword>
<dbReference type="GO" id="GO:0020037">
    <property type="term" value="F:heme binding"/>
    <property type="evidence" value="ECO:0007669"/>
    <property type="project" value="InterPro"/>
</dbReference>
<reference evidence="7" key="1">
    <citation type="submission" date="2020-11" db="EMBL/GenBank/DDBJ databases">
        <title>Genome of Flavobacterium soyangense.</title>
        <authorList>
            <person name="Liu Q."/>
            <person name="Xin Y.-H."/>
        </authorList>
    </citation>
    <scope>NUCLEOTIDE SEQUENCE</scope>
    <source>
        <strain evidence="7">CGMCC 1.13493</strain>
    </source>
</reference>
<keyword evidence="3 4" id="KW-0408">Iron</keyword>
<dbReference type="PROSITE" id="PS51007">
    <property type="entry name" value="CYTC"/>
    <property type="match status" value="1"/>
</dbReference>
<sequence>MKNKYFFLIILVFFFFGGNTSFAQKSSWAVPEYTKGLKNPFKSNIGATKEGKEIYEQMCVLCHGLTGKGNGEAGLSLDQQPANFLHIKDIPNETDGEIFWKITVGKPPMSSYDELLTEDQRWKLVNYIRELNKKK</sequence>
<dbReference type="Proteomes" id="UP000646211">
    <property type="component" value="Unassembled WGS sequence"/>
</dbReference>
<keyword evidence="8" id="KW-1185">Reference proteome</keyword>
<protein>
    <submittedName>
        <fullName evidence="7">Cytochrome c</fullName>
    </submittedName>
</protein>
<keyword evidence="1 4" id="KW-0349">Heme</keyword>
<dbReference type="SUPFAM" id="SSF46626">
    <property type="entry name" value="Cytochrome c"/>
    <property type="match status" value="1"/>
</dbReference>
<dbReference type="InterPro" id="IPR009056">
    <property type="entry name" value="Cyt_c-like_dom"/>
</dbReference>
<evidence type="ECO:0000313" key="8">
    <source>
        <dbReference type="Proteomes" id="UP000646211"/>
    </source>
</evidence>
<keyword evidence="2 4" id="KW-0479">Metal-binding</keyword>
<evidence type="ECO:0000259" key="6">
    <source>
        <dbReference type="PROSITE" id="PS51007"/>
    </source>
</evidence>